<keyword evidence="2" id="KW-1185">Reference proteome</keyword>
<dbReference type="RefSeq" id="WP_346821981.1">
    <property type="nucleotide sequence ID" value="NZ_JBDKWZ010000008.1"/>
</dbReference>
<dbReference type="Gene3D" id="1.25.40.10">
    <property type="entry name" value="Tetratricopeptide repeat domain"/>
    <property type="match status" value="2"/>
</dbReference>
<dbReference type="PROSITE" id="PS51257">
    <property type="entry name" value="PROKAR_LIPOPROTEIN"/>
    <property type="match status" value="1"/>
</dbReference>
<dbReference type="AlphaFoldDB" id="A0AAW9S5R1"/>
<gene>
    <name evidence="1" type="ORF">AAG747_14865</name>
</gene>
<organism evidence="1 2">
    <name type="scientific">Rapidithrix thailandica</name>
    <dbReference type="NCBI Taxonomy" id="413964"/>
    <lineage>
        <taxon>Bacteria</taxon>
        <taxon>Pseudomonadati</taxon>
        <taxon>Bacteroidota</taxon>
        <taxon>Cytophagia</taxon>
        <taxon>Cytophagales</taxon>
        <taxon>Flammeovirgaceae</taxon>
        <taxon>Rapidithrix</taxon>
    </lineage>
</organism>
<evidence type="ECO:0008006" key="3">
    <source>
        <dbReference type="Google" id="ProtNLM"/>
    </source>
</evidence>
<sequence length="602" mass="66808">MNNYKSALTLIFTLGIFLSGCTLNKMIKMAQQQELKVEPSPLELHGDSVVFEMSAKLPVKMMKPKTTYDLEVYFQPTDGEELALGKVSFNGDDYQNATAEPSVSQTFSFAYQDAYERGQVNVKGMASKGTKVKEGEKVAIPGYGNGVITTSRLGQPAYYANYVAHGYDGREEYEPQHVEFFFLQGRSDLRWSEKRSDRSKQLEEYVSAKHPTRTVSITGMHSPEGPTDINSKLANERPKTVEEYYKKMADKFDYEGELEEINFVTKPVIEDWTEFKKLLNENSKLTDAQKNEILSIINGAGDFVSKELKLQTLPSYRVIFREIYPPLRTAKAEILKIKEKLTEPEIMVLAQKIANGEESADKLKDDELAYAASKTPSLEEREKMYEAAIKKNDSYASYNNLGATYLDMAKKASDNSKQALLEKAVGQFELSIKRQESPEAYANLAGAKMMLGDAEAAKEALGKVSGSSNSSVGASVNALKGYIAIRQGNYDEAIQALSAAGNDPVVLYNKALAYLLKASKEMDESGYSSAASSFDEAINADQDNAYAYYGAAITAVRMNNADKAFSYLKNAVTKSDELKERAAKDLEFVDFWSNAGFLDALK</sequence>
<comment type="caution">
    <text evidence="1">The sequence shown here is derived from an EMBL/GenBank/DDBJ whole genome shotgun (WGS) entry which is preliminary data.</text>
</comment>
<evidence type="ECO:0000313" key="2">
    <source>
        <dbReference type="Proteomes" id="UP001403385"/>
    </source>
</evidence>
<proteinExistence type="predicted"/>
<accession>A0AAW9S5R1</accession>
<name>A0AAW9S5R1_9BACT</name>
<protein>
    <recommendedName>
        <fullName evidence="3">Tetratricopeptide repeat protein</fullName>
    </recommendedName>
</protein>
<reference evidence="1 2" key="1">
    <citation type="submission" date="2024-04" db="EMBL/GenBank/DDBJ databases">
        <title>Novel genus in family Flammeovirgaceae.</title>
        <authorList>
            <person name="Nguyen T.H."/>
            <person name="Vuong T.Q."/>
            <person name="Le H."/>
            <person name="Kim S.-G."/>
        </authorList>
    </citation>
    <scope>NUCLEOTIDE SEQUENCE [LARGE SCALE GENOMIC DNA]</scope>
    <source>
        <strain evidence="1 2">JCM 23209</strain>
    </source>
</reference>
<evidence type="ECO:0000313" key="1">
    <source>
        <dbReference type="EMBL" id="MEN7549203.1"/>
    </source>
</evidence>
<dbReference type="InterPro" id="IPR011990">
    <property type="entry name" value="TPR-like_helical_dom_sf"/>
</dbReference>
<dbReference type="Proteomes" id="UP001403385">
    <property type="component" value="Unassembled WGS sequence"/>
</dbReference>
<dbReference type="SUPFAM" id="SSF48452">
    <property type="entry name" value="TPR-like"/>
    <property type="match status" value="1"/>
</dbReference>
<dbReference type="EMBL" id="JBDKWZ010000008">
    <property type="protein sequence ID" value="MEN7549203.1"/>
    <property type="molecule type" value="Genomic_DNA"/>
</dbReference>